<name>A0A3M2S2E9_9HYPO</name>
<comment type="caution">
    <text evidence="1">The sequence shown here is derived from an EMBL/GenBank/DDBJ whole genome shotgun (WGS) entry which is preliminary data.</text>
</comment>
<keyword evidence="2" id="KW-1185">Reference proteome</keyword>
<protein>
    <submittedName>
        <fullName evidence="1">Uncharacterized protein</fullName>
    </submittedName>
</protein>
<organism evidence="1 2">
    <name type="scientific">Fusarium kuroshium</name>
    <dbReference type="NCBI Taxonomy" id="2010991"/>
    <lineage>
        <taxon>Eukaryota</taxon>
        <taxon>Fungi</taxon>
        <taxon>Dikarya</taxon>
        <taxon>Ascomycota</taxon>
        <taxon>Pezizomycotina</taxon>
        <taxon>Sordariomycetes</taxon>
        <taxon>Hypocreomycetidae</taxon>
        <taxon>Hypocreales</taxon>
        <taxon>Nectriaceae</taxon>
        <taxon>Fusarium</taxon>
        <taxon>Fusarium solani species complex</taxon>
    </lineage>
</organism>
<accession>A0A3M2S2E9</accession>
<dbReference type="Proteomes" id="UP000277212">
    <property type="component" value="Unassembled WGS sequence"/>
</dbReference>
<dbReference type="AlphaFoldDB" id="A0A3M2S2E9"/>
<sequence length="74" mass="8342">MRHFSVRIKRSSGFLPGRDNHPSMRILLPLVNSSLTVRAQPNRVQGTCLLHSSVWHFQVSSVIVLLVQDPSSLH</sequence>
<gene>
    <name evidence="1" type="ORF">CDV36_008621</name>
</gene>
<dbReference type="EMBL" id="NKUJ01000158">
    <property type="protein sequence ID" value="RMJ11718.1"/>
    <property type="molecule type" value="Genomic_DNA"/>
</dbReference>
<evidence type="ECO:0000313" key="2">
    <source>
        <dbReference type="Proteomes" id="UP000277212"/>
    </source>
</evidence>
<reference evidence="1 2" key="1">
    <citation type="submission" date="2017-06" db="EMBL/GenBank/DDBJ databases">
        <title>Comparative genomic analysis of Ambrosia Fusariam Clade fungi.</title>
        <authorList>
            <person name="Stajich J.E."/>
            <person name="Carrillo J."/>
            <person name="Kijimoto T."/>
            <person name="Eskalen A."/>
            <person name="O'Donnell K."/>
            <person name="Kasson M."/>
        </authorList>
    </citation>
    <scope>NUCLEOTIDE SEQUENCE [LARGE SCALE GENOMIC DNA]</scope>
    <source>
        <strain evidence="1">UCR3666</strain>
    </source>
</reference>
<proteinExistence type="predicted"/>
<evidence type="ECO:0000313" key="1">
    <source>
        <dbReference type="EMBL" id="RMJ11718.1"/>
    </source>
</evidence>